<dbReference type="OrthoDB" id="4310827at2"/>
<evidence type="ECO:0008006" key="4">
    <source>
        <dbReference type="Google" id="ProtNLM"/>
    </source>
</evidence>
<dbReference type="STRING" id="58114.SAMN05216270_10520"/>
<reference evidence="3" key="1">
    <citation type="submission" date="2016-10" db="EMBL/GenBank/DDBJ databases">
        <authorList>
            <person name="Varghese N."/>
            <person name="Submissions S."/>
        </authorList>
    </citation>
    <scope>NUCLEOTIDE SEQUENCE [LARGE SCALE GENOMIC DNA]</scope>
    <source>
        <strain evidence="3">CGMCC 4.3516</strain>
    </source>
</reference>
<proteinExistence type="predicted"/>
<gene>
    <name evidence="2" type="ORF">SAMN05216270_10520</name>
</gene>
<dbReference type="EMBL" id="FNAD01000005">
    <property type="protein sequence ID" value="SDD54624.1"/>
    <property type="molecule type" value="Genomic_DNA"/>
</dbReference>
<organism evidence="2 3">
    <name type="scientific">Glycomyces harbinensis</name>
    <dbReference type="NCBI Taxonomy" id="58114"/>
    <lineage>
        <taxon>Bacteria</taxon>
        <taxon>Bacillati</taxon>
        <taxon>Actinomycetota</taxon>
        <taxon>Actinomycetes</taxon>
        <taxon>Glycomycetales</taxon>
        <taxon>Glycomycetaceae</taxon>
        <taxon>Glycomyces</taxon>
    </lineage>
</organism>
<accession>A0A1G6VM58</accession>
<dbReference type="Proteomes" id="UP000198949">
    <property type="component" value="Unassembled WGS sequence"/>
</dbReference>
<dbReference type="RefSeq" id="WP_091032833.1">
    <property type="nucleotide sequence ID" value="NZ_FNAD01000005.1"/>
</dbReference>
<sequence>MNSNHPVRDRRRTRIAALLLALVSAIGVSGLAAAPAQAGPATYGCPSGHVCFYKGAVTSSNPFYTTAGDIPAVNGVKSVFNNGNQQTGSDHVHLRYGTNGKACLHYYDGSTNTGPATFTFGTATNVKTESFWGGEC</sequence>
<dbReference type="AlphaFoldDB" id="A0A1G6VM58"/>
<protein>
    <recommendedName>
        <fullName evidence="4">Peptidase inhibitor family I36</fullName>
    </recommendedName>
</protein>
<name>A0A1G6VM58_9ACTN</name>
<keyword evidence="3" id="KW-1185">Reference proteome</keyword>
<evidence type="ECO:0000313" key="2">
    <source>
        <dbReference type="EMBL" id="SDD54624.1"/>
    </source>
</evidence>
<feature type="signal peptide" evidence="1">
    <location>
        <begin position="1"/>
        <end position="38"/>
    </location>
</feature>
<evidence type="ECO:0000256" key="1">
    <source>
        <dbReference type="SAM" id="SignalP"/>
    </source>
</evidence>
<keyword evidence="1" id="KW-0732">Signal</keyword>
<feature type="chain" id="PRO_5038902176" description="Peptidase inhibitor family I36" evidence="1">
    <location>
        <begin position="39"/>
        <end position="136"/>
    </location>
</feature>
<evidence type="ECO:0000313" key="3">
    <source>
        <dbReference type="Proteomes" id="UP000198949"/>
    </source>
</evidence>